<evidence type="ECO:0000256" key="10">
    <source>
        <dbReference type="ARBA" id="ARBA00044969"/>
    </source>
</evidence>
<dbReference type="AlphaFoldDB" id="A0A449AZT5"/>
<accession>A0A449AZT5</accession>
<evidence type="ECO:0000256" key="2">
    <source>
        <dbReference type="ARBA" id="ARBA00022515"/>
    </source>
</evidence>
<dbReference type="Proteomes" id="UP000289862">
    <property type="component" value="Plasmid 2"/>
</dbReference>
<gene>
    <name evidence="13" type="primary">dnaB</name>
    <name evidence="13" type="ORF">NCTC10186_00512</name>
</gene>
<dbReference type="InterPro" id="IPR007693">
    <property type="entry name" value="DNA_helicase_DnaB-like_N"/>
</dbReference>
<feature type="domain" description="SF4 helicase" evidence="12">
    <location>
        <begin position="200"/>
        <end position="506"/>
    </location>
</feature>
<dbReference type="InterPro" id="IPR007694">
    <property type="entry name" value="DNA_helicase_DnaB-like_C"/>
</dbReference>
<dbReference type="GO" id="GO:1990077">
    <property type="term" value="C:primosome complex"/>
    <property type="evidence" value="ECO:0007669"/>
    <property type="project" value="UniProtKB-KW"/>
</dbReference>
<evidence type="ECO:0000256" key="7">
    <source>
        <dbReference type="ARBA" id="ARBA00022840"/>
    </source>
</evidence>
<evidence type="ECO:0000256" key="11">
    <source>
        <dbReference type="ARBA" id="ARBA00048954"/>
    </source>
</evidence>
<dbReference type="GO" id="GO:0005829">
    <property type="term" value="C:cytosol"/>
    <property type="evidence" value="ECO:0007669"/>
    <property type="project" value="TreeGrafter"/>
</dbReference>
<dbReference type="PROSITE" id="PS51199">
    <property type="entry name" value="SF4_HELICASE"/>
    <property type="match status" value="1"/>
</dbReference>
<dbReference type="InterPro" id="IPR003593">
    <property type="entry name" value="AAA+_ATPase"/>
</dbReference>
<dbReference type="SUPFAM" id="SSF52540">
    <property type="entry name" value="P-loop containing nucleoside triphosphate hydrolases"/>
    <property type="match status" value="1"/>
</dbReference>
<dbReference type="KEGG" id="mgal:NCTC10186_00512"/>
<keyword evidence="5 13" id="KW-0378">Hydrolase</keyword>
<evidence type="ECO:0000313" key="14">
    <source>
        <dbReference type="Proteomes" id="UP000289862"/>
    </source>
</evidence>
<dbReference type="GO" id="GO:0003677">
    <property type="term" value="F:DNA binding"/>
    <property type="evidence" value="ECO:0007669"/>
    <property type="project" value="UniProtKB-KW"/>
</dbReference>
<dbReference type="Pfam" id="PF03796">
    <property type="entry name" value="DnaB_C"/>
    <property type="match status" value="1"/>
</dbReference>
<evidence type="ECO:0000256" key="9">
    <source>
        <dbReference type="ARBA" id="ARBA00023235"/>
    </source>
</evidence>
<keyword evidence="13" id="KW-0614">Plasmid</keyword>
<dbReference type="RefSeq" id="WP_119571864.1">
    <property type="nucleotide sequence ID" value="NZ_LR215032.1"/>
</dbReference>
<dbReference type="GO" id="GO:0016887">
    <property type="term" value="F:ATP hydrolysis activity"/>
    <property type="evidence" value="ECO:0007669"/>
    <property type="project" value="RHEA"/>
</dbReference>
<proteinExistence type="inferred from homology"/>
<sequence>MSRNKRRFEPNPKFEKIIQLPNSKYSDSEIEKSLLAMILSQDESQLEAFQYLTSEMFFFPRYKQIFQLIQDLRQSKKNGNLFSYSFHEISSFYEANKQNYQLISQALLNEISTTFFNLNNFYNYIDTLIAKNKLRNIEAFFKDYSDKMQHGEKLEFNDVVNDFNEFLLEKAHDDMENSNFKLIEEVASDYRELIEKIWENQYFDNVLPTKFKSIDKYVQGFKPGQLIILAARPGIGKTALALNIARNIALDHINQLKNQDNLVGTIDEQIEQNPENSRPKNVAFISLEMAVNELLARTISSTVAIPLYFLQNPNQLKENPEYRERFDYFFLKYIKDMNIYFDDAATSKINDIVRKIKHLVKNLDGKLDLIVIDYLQLISTDGPAGNRQNEVSTISRALKVLALELKIPILALSQLSRSVESREDKRPHLHDLRESGAIEQDADIVIMLHRDRQTHNSSEEGYERDRFHGYKTTITIAKNRGGVSDVSSDLIYLGSNVSFIDENLDEMRNG</sequence>
<dbReference type="InterPro" id="IPR036185">
    <property type="entry name" value="DNA_heli_DnaB-like_N_sf"/>
</dbReference>
<protein>
    <recommendedName>
        <fullName evidence="10">DNA 5'-3' helicase</fullName>
        <ecNumber evidence="10">5.6.2.3</ecNumber>
    </recommendedName>
</protein>
<dbReference type="InterPro" id="IPR016136">
    <property type="entry name" value="DNA_helicase_N/primase_C"/>
</dbReference>
<dbReference type="EC" id="5.6.2.3" evidence="10"/>
<keyword evidence="8" id="KW-0238">DNA-binding</keyword>
<dbReference type="GO" id="GO:0006269">
    <property type="term" value="P:DNA replication, synthesis of primer"/>
    <property type="evidence" value="ECO:0007669"/>
    <property type="project" value="UniProtKB-KW"/>
</dbReference>
<evidence type="ECO:0000256" key="4">
    <source>
        <dbReference type="ARBA" id="ARBA00022741"/>
    </source>
</evidence>
<evidence type="ECO:0000256" key="5">
    <source>
        <dbReference type="ARBA" id="ARBA00022801"/>
    </source>
</evidence>
<organism evidence="13 14">
    <name type="scientific">Mycoplasmopsis gallopavonis</name>
    <dbReference type="NCBI Taxonomy" id="76629"/>
    <lineage>
        <taxon>Bacteria</taxon>
        <taxon>Bacillati</taxon>
        <taxon>Mycoplasmatota</taxon>
        <taxon>Mycoplasmoidales</taxon>
        <taxon>Metamycoplasmataceae</taxon>
        <taxon>Mycoplasmopsis</taxon>
    </lineage>
</organism>
<evidence type="ECO:0000256" key="1">
    <source>
        <dbReference type="ARBA" id="ARBA00008428"/>
    </source>
</evidence>
<evidence type="ECO:0000259" key="12">
    <source>
        <dbReference type="PROSITE" id="PS51199"/>
    </source>
</evidence>
<evidence type="ECO:0000256" key="6">
    <source>
        <dbReference type="ARBA" id="ARBA00022806"/>
    </source>
</evidence>
<reference evidence="13 14" key="1">
    <citation type="submission" date="2019-01" db="EMBL/GenBank/DDBJ databases">
        <authorList>
            <consortium name="Pathogen Informatics"/>
        </authorList>
    </citation>
    <scope>NUCLEOTIDE SEQUENCE [LARGE SCALE GENOMIC DNA]</scope>
    <source>
        <strain evidence="13 14">NCTC10186</strain>
        <plasmid evidence="14">2</plasmid>
    </source>
</reference>
<dbReference type="PANTHER" id="PTHR30153">
    <property type="entry name" value="REPLICATIVE DNA HELICASE DNAB"/>
    <property type="match status" value="1"/>
</dbReference>
<keyword evidence="3" id="KW-0235">DNA replication</keyword>
<evidence type="ECO:0000313" key="13">
    <source>
        <dbReference type="EMBL" id="VEU73023.1"/>
    </source>
</evidence>
<keyword evidence="4" id="KW-0547">Nucleotide-binding</keyword>
<dbReference type="PANTHER" id="PTHR30153:SF2">
    <property type="entry name" value="REPLICATIVE DNA HELICASE"/>
    <property type="match status" value="1"/>
</dbReference>
<dbReference type="OrthoDB" id="9773982at2"/>
<keyword evidence="7" id="KW-0067">ATP-binding</keyword>
<comment type="catalytic activity">
    <reaction evidence="11">
        <text>ATP + H2O = ADP + phosphate + H(+)</text>
        <dbReference type="Rhea" id="RHEA:13065"/>
        <dbReference type="ChEBI" id="CHEBI:15377"/>
        <dbReference type="ChEBI" id="CHEBI:15378"/>
        <dbReference type="ChEBI" id="CHEBI:30616"/>
        <dbReference type="ChEBI" id="CHEBI:43474"/>
        <dbReference type="ChEBI" id="CHEBI:456216"/>
        <dbReference type="EC" id="5.6.2.3"/>
    </reaction>
</comment>
<dbReference type="Gene3D" id="1.10.860.10">
    <property type="entry name" value="DNAb Helicase, Chain A"/>
    <property type="match status" value="1"/>
</dbReference>
<keyword evidence="6 13" id="KW-0347">Helicase</keyword>
<dbReference type="InterPro" id="IPR027417">
    <property type="entry name" value="P-loop_NTPase"/>
</dbReference>
<dbReference type="CDD" id="cd00984">
    <property type="entry name" value="DnaB_C"/>
    <property type="match status" value="1"/>
</dbReference>
<name>A0A449AZT5_9BACT</name>
<dbReference type="Gene3D" id="3.40.50.300">
    <property type="entry name" value="P-loop containing nucleotide triphosphate hydrolases"/>
    <property type="match status" value="1"/>
</dbReference>
<keyword evidence="2" id="KW-0639">Primosome</keyword>
<geneLocation type="plasmid" evidence="13 14">
    <name>2</name>
</geneLocation>
<dbReference type="Pfam" id="PF00772">
    <property type="entry name" value="DnaB"/>
    <property type="match status" value="1"/>
</dbReference>
<keyword evidence="9" id="KW-0413">Isomerase</keyword>
<evidence type="ECO:0000256" key="8">
    <source>
        <dbReference type="ARBA" id="ARBA00023125"/>
    </source>
</evidence>
<dbReference type="GO" id="GO:0005524">
    <property type="term" value="F:ATP binding"/>
    <property type="evidence" value="ECO:0007669"/>
    <property type="project" value="UniProtKB-KW"/>
</dbReference>
<dbReference type="GO" id="GO:0043139">
    <property type="term" value="F:5'-3' DNA helicase activity"/>
    <property type="evidence" value="ECO:0007669"/>
    <property type="project" value="UniProtKB-EC"/>
</dbReference>
<dbReference type="SUPFAM" id="SSF48024">
    <property type="entry name" value="N-terminal domain of DnaB helicase"/>
    <property type="match status" value="1"/>
</dbReference>
<dbReference type="EMBL" id="LR215032">
    <property type="protein sequence ID" value="VEU73023.1"/>
    <property type="molecule type" value="Genomic_DNA"/>
</dbReference>
<comment type="similarity">
    <text evidence="1">Belongs to the helicase family. DnaB subfamily.</text>
</comment>
<dbReference type="SMART" id="SM00382">
    <property type="entry name" value="AAA"/>
    <property type="match status" value="1"/>
</dbReference>
<evidence type="ECO:0000256" key="3">
    <source>
        <dbReference type="ARBA" id="ARBA00022705"/>
    </source>
</evidence>
<keyword evidence="14" id="KW-1185">Reference proteome</keyword>